<name>A0ABN8PKS7_9CNID</name>
<dbReference type="Proteomes" id="UP001159405">
    <property type="component" value="Unassembled WGS sequence"/>
</dbReference>
<sequence>MFRLTTPNSTSWMHPRSKHWYLSHHVIIRARGRRDVRVTKAMRDADCWTDHCLIISKLDLHIQPKRRPQGQKVTNRMNVTKLKNTEIVNDLQSVMNRKLSNLPTPSNDIEEVLASFRDTVHYTALDVRPPGLVGRIHVLLEEKRRLIRAHRSDPSCPAEQAVFINLRSQIQTKLRSLQDTWLSVKADETQGYADWHDTKRLYNALNAVYVLTSILRVFLRP</sequence>
<accession>A0ABN8PKS7</accession>
<proteinExistence type="predicted"/>
<reference evidence="1 2" key="1">
    <citation type="submission" date="2022-05" db="EMBL/GenBank/DDBJ databases">
        <authorList>
            <consortium name="Genoscope - CEA"/>
            <person name="William W."/>
        </authorList>
    </citation>
    <scope>NUCLEOTIDE SEQUENCE [LARGE SCALE GENOMIC DNA]</scope>
</reference>
<organism evidence="1 2">
    <name type="scientific">Porites lobata</name>
    <dbReference type="NCBI Taxonomy" id="104759"/>
    <lineage>
        <taxon>Eukaryota</taxon>
        <taxon>Metazoa</taxon>
        <taxon>Cnidaria</taxon>
        <taxon>Anthozoa</taxon>
        <taxon>Hexacorallia</taxon>
        <taxon>Scleractinia</taxon>
        <taxon>Fungiina</taxon>
        <taxon>Poritidae</taxon>
        <taxon>Porites</taxon>
    </lineage>
</organism>
<evidence type="ECO:0000313" key="1">
    <source>
        <dbReference type="EMBL" id="CAH3145894.1"/>
    </source>
</evidence>
<keyword evidence="2" id="KW-1185">Reference proteome</keyword>
<comment type="caution">
    <text evidence="1">The sequence shown here is derived from an EMBL/GenBank/DDBJ whole genome shotgun (WGS) entry which is preliminary data.</text>
</comment>
<evidence type="ECO:0000313" key="2">
    <source>
        <dbReference type="Proteomes" id="UP001159405"/>
    </source>
</evidence>
<protein>
    <submittedName>
        <fullName evidence="1">Uncharacterized protein</fullName>
    </submittedName>
</protein>
<gene>
    <name evidence="1" type="ORF">PLOB_00044806</name>
</gene>
<dbReference type="EMBL" id="CALNXK010000077">
    <property type="protein sequence ID" value="CAH3145894.1"/>
    <property type="molecule type" value="Genomic_DNA"/>
</dbReference>